<evidence type="ECO:0000256" key="2">
    <source>
        <dbReference type="ARBA" id="ARBA00023157"/>
    </source>
</evidence>
<keyword evidence="5" id="KW-1185">Reference proteome</keyword>
<comment type="similarity">
    <text evidence="1">Belongs to the multicopper oxidase family.</text>
</comment>
<evidence type="ECO:0000313" key="5">
    <source>
        <dbReference type="Proteomes" id="UP000472267"/>
    </source>
</evidence>
<protein>
    <submittedName>
        <fullName evidence="4">Coagulation factor V</fullName>
    </submittedName>
</protein>
<dbReference type="AlphaFoldDB" id="A0A672IEY3"/>
<name>A0A672IEY3_SALFA</name>
<proteinExistence type="inferred from homology"/>
<organism evidence="4 5">
    <name type="scientific">Salarias fasciatus</name>
    <name type="common">Jewelled blenny</name>
    <name type="synonym">Blennius fasciatus</name>
    <dbReference type="NCBI Taxonomy" id="181472"/>
    <lineage>
        <taxon>Eukaryota</taxon>
        <taxon>Metazoa</taxon>
        <taxon>Chordata</taxon>
        <taxon>Craniata</taxon>
        <taxon>Vertebrata</taxon>
        <taxon>Euteleostomi</taxon>
        <taxon>Actinopterygii</taxon>
        <taxon>Neopterygii</taxon>
        <taxon>Teleostei</taxon>
        <taxon>Neoteleostei</taxon>
        <taxon>Acanthomorphata</taxon>
        <taxon>Ovalentaria</taxon>
        <taxon>Blenniimorphae</taxon>
        <taxon>Blenniiformes</taxon>
        <taxon>Blennioidei</taxon>
        <taxon>Blenniidae</taxon>
        <taxon>Salariinae</taxon>
        <taxon>Salarias</taxon>
    </lineage>
</organism>
<dbReference type="FunFam" id="2.60.40.420:FF:000028">
    <property type="entry name" value="Ceruloplasmin"/>
    <property type="match status" value="2"/>
</dbReference>
<sequence>MISRSAVTCYVVISALRESREWKYYIAAEEVTWDYAPDVARLENRQSHFKVIHCFLRRDFKLQYLTRSATRIGSKYKKAVYSLYTNESFSERLETRKRRDELGILGPVIRAQIRDVIVFKNMASRPYSIYPHGLTIEKSEEGVNYPDGGTGNHSHGVLPGETHTYVWRVVEEDEPLPGDSRCLTRVYHSAVDTPRDIASGLIGPILICKSQSLNVRNVQEQHAMFAVFDENKSWYLEDNIRQYCDRSKVHQADSDFYKSNVMHTINGYSFETGPLLGFCNGEVATWHVSSIGAQDYIQTATFYGHPFELNERVEDILSLYPMTGETISMDMENIGEPGRARDSQSPDLQSTYPFQDVECPNVKTYFIAAEEVEWDYAGYGNKYASKQPEKTQQQKRETKFTKVVFRGYLDASFNTPDIRGEIDEHLGILGPVIKAEVGQNIMVVFKNKASRPYSLHPNGVSYTKQTEGLSYEDGSKYWYKYDNEVQPNTTFTYLWKVGESVGPKPEESDCRTWAYYSGVNPVSTH</sequence>
<reference evidence="4" key="1">
    <citation type="submission" date="2019-06" db="EMBL/GenBank/DDBJ databases">
        <authorList>
            <consortium name="Wellcome Sanger Institute Data Sharing"/>
        </authorList>
    </citation>
    <scope>NUCLEOTIDE SEQUENCE [LARGE SCALE GENOMIC DNA]</scope>
</reference>
<keyword evidence="2" id="KW-1015">Disulfide bond</keyword>
<feature type="domain" description="Plastocyanin-like" evidence="3">
    <location>
        <begin position="428"/>
        <end position="499"/>
    </location>
</feature>
<evidence type="ECO:0000259" key="3">
    <source>
        <dbReference type="Pfam" id="PF07732"/>
    </source>
</evidence>
<dbReference type="PANTHER" id="PTHR46806">
    <property type="entry name" value="F5/8 TYPE C DOMAIN-CONTAINING PROTEIN"/>
    <property type="match status" value="1"/>
</dbReference>
<dbReference type="InterPro" id="IPR008972">
    <property type="entry name" value="Cupredoxin"/>
</dbReference>
<dbReference type="InterPro" id="IPR011707">
    <property type="entry name" value="Cu-oxidase-like_N"/>
</dbReference>
<dbReference type="GO" id="GO:0005886">
    <property type="term" value="C:plasma membrane"/>
    <property type="evidence" value="ECO:0007669"/>
    <property type="project" value="TreeGrafter"/>
</dbReference>
<dbReference type="GO" id="GO:0005507">
    <property type="term" value="F:copper ion binding"/>
    <property type="evidence" value="ECO:0007669"/>
    <property type="project" value="InterPro"/>
</dbReference>
<reference evidence="4" key="2">
    <citation type="submission" date="2025-08" db="UniProtKB">
        <authorList>
            <consortium name="Ensembl"/>
        </authorList>
    </citation>
    <scope>IDENTIFICATION</scope>
</reference>
<dbReference type="Gene3D" id="2.60.40.420">
    <property type="entry name" value="Cupredoxins - blue copper proteins"/>
    <property type="match status" value="2"/>
</dbReference>
<gene>
    <name evidence="4" type="primary">f5</name>
</gene>
<accession>A0A672IEY3</accession>
<dbReference type="Ensembl" id="ENSSFAT00005040963.1">
    <property type="protein sequence ID" value="ENSSFAP00005039495.1"/>
    <property type="gene ID" value="ENSSFAG00005019710.1"/>
</dbReference>
<reference evidence="4" key="3">
    <citation type="submission" date="2025-09" db="UniProtKB">
        <authorList>
            <consortium name="Ensembl"/>
        </authorList>
    </citation>
    <scope>IDENTIFICATION</scope>
</reference>
<dbReference type="Pfam" id="PF07732">
    <property type="entry name" value="Cu-oxidase_3"/>
    <property type="match status" value="1"/>
</dbReference>
<dbReference type="Proteomes" id="UP000472267">
    <property type="component" value="Chromosome 16"/>
</dbReference>
<dbReference type="GO" id="GO:0038023">
    <property type="term" value="F:signaling receptor activity"/>
    <property type="evidence" value="ECO:0007669"/>
    <property type="project" value="TreeGrafter"/>
</dbReference>
<evidence type="ECO:0000313" key="4">
    <source>
        <dbReference type="Ensembl" id="ENSSFAP00005039495.1"/>
    </source>
</evidence>
<dbReference type="PANTHER" id="PTHR46806:SF7">
    <property type="entry name" value="COAGULATION FACTOR VIII"/>
    <property type="match status" value="1"/>
</dbReference>
<evidence type="ECO:0000256" key="1">
    <source>
        <dbReference type="ARBA" id="ARBA00010609"/>
    </source>
</evidence>
<dbReference type="InterPro" id="IPR050633">
    <property type="entry name" value="Neuropilin_MCO_CoagFactor"/>
</dbReference>
<dbReference type="SUPFAM" id="SSF49503">
    <property type="entry name" value="Cupredoxins"/>
    <property type="match status" value="3"/>
</dbReference>